<protein>
    <submittedName>
        <fullName evidence="2">Uncharacterized protein</fullName>
    </submittedName>
</protein>
<sequence length="445" mass="47095">MGDDNGVLRSMEGADAYAGAGPADTIAQTVDSIKNFDDPSDALEVGMNVAATGIDILGTVVDPLGTLASSAVGWLIEHVSFLREPFDLLAGNPDDIKAAVATFNDCADKLNQISTAQTEALSSQVQNWPKDVSAASAAFHEKMTFRAEQLKGASMACIGVAESIAHAGTWTGVVRGLIRDLIATFVGEVIRNALIALASSWFTLGGSVAAFTAWAVGRGAMVLSKCTAKIAKLLEALSRLGHRVKGLANDIGDLLKRMTGGTPTPRTAGPSLPNALDRGAQNMRNATTNLENFANARADKLSEAGTKLRQAGNEFRTGWNNAGNTVDNMDRGWETWRNANLPGPLNRAADWADNNISPGYGITGRNPGANFSHPELGGVGGKTAADLAREYNKYDDLSSEVPDGGSQQAQDAQKERVGKLSDQKDQWDKEHSGRPSNWWSQSGTL</sequence>
<accession>A0AAE3KL49</accession>
<feature type="compositionally biased region" description="Polar residues" evidence="1">
    <location>
        <begin position="434"/>
        <end position="445"/>
    </location>
</feature>
<evidence type="ECO:0000313" key="2">
    <source>
        <dbReference type="EMBL" id="MCP2170014.1"/>
    </source>
</evidence>
<reference evidence="2" key="1">
    <citation type="submission" date="2022-06" db="EMBL/GenBank/DDBJ databases">
        <title>Genomic Encyclopedia of Archaeal and Bacterial Type Strains, Phase II (KMG-II): from individual species to whole genera.</title>
        <authorList>
            <person name="Goeker M."/>
        </authorList>
    </citation>
    <scope>NUCLEOTIDE SEQUENCE</scope>
    <source>
        <strain evidence="2">DSM 43935</strain>
    </source>
</reference>
<proteinExistence type="predicted"/>
<organism evidence="2 3">
    <name type="scientific">Goodfellowiella coeruleoviolacea</name>
    <dbReference type="NCBI Taxonomy" id="334858"/>
    <lineage>
        <taxon>Bacteria</taxon>
        <taxon>Bacillati</taxon>
        <taxon>Actinomycetota</taxon>
        <taxon>Actinomycetes</taxon>
        <taxon>Pseudonocardiales</taxon>
        <taxon>Pseudonocardiaceae</taxon>
        <taxon>Goodfellowiella</taxon>
    </lineage>
</organism>
<comment type="caution">
    <text evidence="2">The sequence shown here is derived from an EMBL/GenBank/DDBJ whole genome shotgun (WGS) entry which is preliminary data.</text>
</comment>
<dbReference type="RefSeq" id="WP_253779681.1">
    <property type="nucleotide sequence ID" value="NZ_JAMTCK010000023.1"/>
</dbReference>
<dbReference type="Proteomes" id="UP001206128">
    <property type="component" value="Unassembled WGS sequence"/>
</dbReference>
<feature type="compositionally biased region" description="Basic and acidic residues" evidence="1">
    <location>
        <begin position="412"/>
        <end position="433"/>
    </location>
</feature>
<evidence type="ECO:0000256" key="1">
    <source>
        <dbReference type="SAM" id="MobiDB-lite"/>
    </source>
</evidence>
<dbReference type="EMBL" id="JAMTCK010000023">
    <property type="protein sequence ID" value="MCP2170014.1"/>
    <property type="molecule type" value="Genomic_DNA"/>
</dbReference>
<keyword evidence="3" id="KW-1185">Reference proteome</keyword>
<dbReference type="AlphaFoldDB" id="A0AAE3KL49"/>
<gene>
    <name evidence="2" type="ORF">LX83_006902</name>
</gene>
<name>A0AAE3KL49_9PSEU</name>
<evidence type="ECO:0000313" key="3">
    <source>
        <dbReference type="Proteomes" id="UP001206128"/>
    </source>
</evidence>
<feature type="region of interest" description="Disordered" evidence="1">
    <location>
        <begin position="396"/>
        <end position="445"/>
    </location>
</feature>